<comment type="caution">
    <text evidence="1">The sequence shown here is derived from an EMBL/GenBank/DDBJ whole genome shotgun (WGS) entry which is preliminary data.</text>
</comment>
<proteinExistence type="predicted"/>
<evidence type="ECO:0000313" key="1">
    <source>
        <dbReference type="EMBL" id="GBN38772.1"/>
    </source>
</evidence>
<sequence length="164" mass="19388">MKGNMLPTYKDVMKFYEWNRHKVKCDNETNKEPTYKEIEDTVMEKNEEIKSRASIPIVQHEQVKAMLKTYNLKRKNLLKFCPKILKKRLVEFRQSVKHCLTLHLANVRSSMSALASDITITHQRKKSFIIGQCTTRKMVLYISEYKPTALTLALEIWPKFKTHI</sequence>
<protein>
    <submittedName>
        <fullName evidence="1">Uncharacterized protein</fullName>
    </submittedName>
</protein>
<dbReference type="Proteomes" id="UP000499080">
    <property type="component" value="Unassembled WGS sequence"/>
</dbReference>
<organism evidence="1 2">
    <name type="scientific">Araneus ventricosus</name>
    <name type="common">Orbweaver spider</name>
    <name type="synonym">Epeira ventricosa</name>
    <dbReference type="NCBI Taxonomy" id="182803"/>
    <lineage>
        <taxon>Eukaryota</taxon>
        <taxon>Metazoa</taxon>
        <taxon>Ecdysozoa</taxon>
        <taxon>Arthropoda</taxon>
        <taxon>Chelicerata</taxon>
        <taxon>Arachnida</taxon>
        <taxon>Araneae</taxon>
        <taxon>Araneomorphae</taxon>
        <taxon>Entelegynae</taxon>
        <taxon>Araneoidea</taxon>
        <taxon>Araneidae</taxon>
        <taxon>Araneus</taxon>
    </lineage>
</organism>
<evidence type="ECO:0000313" key="2">
    <source>
        <dbReference type="Proteomes" id="UP000499080"/>
    </source>
</evidence>
<gene>
    <name evidence="1" type="ORF">AVEN_94984_1</name>
</gene>
<dbReference type="AlphaFoldDB" id="A0A4Y2NIN2"/>
<name>A0A4Y2NIN2_ARAVE</name>
<accession>A0A4Y2NIN2</accession>
<keyword evidence="2" id="KW-1185">Reference proteome</keyword>
<dbReference type="EMBL" id="BGPR01009238">
    <property type="protein sequence ID" value="GBN38772.1"/>
    <property type="molecule type" value="Genomic_DNA"/>
</dbReference>
<dbReference type="OrthoDB" id="6782793at2759"/>
<reference evidence="1 2" key="1">
    <citation type="journal article" date="2019" name="Sci. Rep.">
        <title>Orb-weaving spider Araneus ventricosus genome elucidates the spidroin gene catalogue.</title>
        <authorList>
            <person name="Kono N."/>
            <person name="Nakamura H."/>
            <person name="Ohtoshi R."/>
            <person name="Moran D.A.P."/>
            <person name="Shinohara A."/>
            <person name="Yoshida Y."/>
            <person name="Fujiwara M."/>
            <person name="Mori M."/>
            <person name="Tomita M."/>
            <person name="Arakawa K."/>
        </authorList>
    </citation>
    <scope>NUCLEOTIDE SEQUENCE [LARGE SCALE GENOMIC DNA]</scope>
</reference>